<feature type="region of interest" description="Disordered" evidence="2">
    <location>
        <begin position="439"/>
        <end position="493"/>
    </location>
</feature>
<feature type="coiled-coil region" evidence="1">
    <location>
        <begin position="336"/>
        <end position="363"/>
    </location>
</feature>
<reference evidence="4 5" key="1">
    <citation type="submission" date="2015-04" db="EMBL/GenBank/DDBJ databases">
        <authorList>
            <person name="Heijne W.H."/>
            <person name="Fedorova N.D."/>
            <person name="Nierman W.C."/>
            <person name="Vollebregt A.W."/>
            <person name="Zhao Z."/>
            <person name="Wu L."/>
            <person name="Kumar M."/>
            <person name="Stam H."/>
            <person name="van den Berg M.A."/>
            <person name="Pel H.J."/>
        </authorList>
    </citation>
    <scope>NUCLEOTIDE SEQUENCE [LARGE SCALE GENOMIC DNA]</scope>
    <source>
        <strain evidence="4 5">CBS 393.64</strain>
    </source>
</reference>
<gene>
    <name evidence="4" type="ORF">T310_7106</name>
</gene>
<evidence type="ECO:0000256" key="1">
    <source>
        <dbReference type="SAM" id="Coils"/>
    </source>
</evidence>
<comment type="caution">
    <text evidence="4">The sequence shown here is derived from an EMBL/GenBank/DDBJ whole genome shotgun (WGS) entry which is preliminary data.</text>
</comment>
<proteinExistence type="predicted"/>
<protein>
    <submittedName>
        <fullName evidence="4">Uncharacterized protein</fullName>
    </submittedName>
</protein>
<accession>A0A0F4YKW3</accession>
<keyword evidence="3" id="KW-0732">Signal</keyword>
<feature type="compositionally biased region" description="Basic and acidic residues" evidence="2">
    <location>
        <begin position="461"/>
        <end position="481"/>
    </location>
</feature>
<dbReference type="AlphaFoldDB" id="A0A0F4YKW3"/>
<keyword evidence="1" id="KW-0175">Coiled coil</keyword>
<dbReference type="EMBL" id="LASV01000400">
    <property type="protein sequence ID" value="KKA18937.1"/>
    <property type="molecule type" value="Genomic_DNA"/>
</dbReference>
<dbReference type="Proteomes" id="UP000053958">
    <property type="component" value="Unassembled WGS sequence"/>
</dbReference>
<keyword evidence="5" id="KW-1185">Reference proteome</keyword>
<evidence type="ECO:0000256" key="2">
    <source>
        <dbReference type="SAM" id="MobiDB-lite"/>
    </source>
</evidence>
<feature type="compositionally biased region" description="Basic and acidic residues" evidence="2">
    <location>
        <begin position="443"/>
        <end position="453"/>
    </location>
</feature>
<feature type="chain" id="PRO_5002481697" evidence="3">
    <location>
        <begin position="22"/>
        <end position="543"/>
    </location>
</feature>
<feature type="coiled-coil region" evidence="1">
    <location>
        <begin position="255"/>
        <end position="293"/>
    </location>
</feature>
<evidence type="ECO:0000313" key="5">
    <source>
        <dbReference type="Proteomes" id="UP000053958"/>
    </source>
</evidence>
<dbReference type="OrthoDB" id="4184334at2759"/>
<feature type="signal peptide" evidence="3">
    <location>
        <begin position="1"/>
        <end position="21"/>
    </location>
</feature>
<dbReference type="RefSeq" id="XP_013325549.1">
    <property type="nucleotide sequence ID" value="XM_013470095.1"/>
</dbReference>
<evidence type="ECO:0000256" key="3">
    <source>
        <dbReference type="SAM" id="SignalP"/>
    </source>
</evidence>
<organism evidence="4 5">
    <name type="scientific">Rasamsonia emersonii (strain ATCC 16479 / CBS 393.64 / IMI 116815)</name>
    <dbReference type="NCBI Taxonomy" id="1408163"/>
    <lineage>
        <taxon>Eukaryota</taxon>
        <taxon>Fungi</taxon>
        <taxon>Dikarya</taxon>
        <taxon>Ascomycota</taxon>
        <taxon>Pezizomycotina</taxon>
        <taxon>Eurotiomycetes</taxon>
        <taxon>Eurotiomycetidae</taxon>
        <taxon>Eurotiales</taxon>
        <taxon>Trichocomaceae</taxon>
        <taxon>Rasamsonia</taxon>
    </lineage>
</organism>
<evidence type="ECO:0000313" key="4">
    <source>
        <dbReference type="EMBL" id="KKA18937.1"/>
    </source>
</evidence>
<name>A0A0F4YKW3_RASE3</name>
<sequence length="543" mass="62438">MDPFGLFMFSMAMAILGIFHAIPFTAVHPANNFIERLQGGFRMGYVLGRIGEALDMIAPPRYENNTWYKTRDWSATFPIPTVTTIDDGTETETETETASVSMMTDVLPSRTVVIFSPVAPSETRVHPAVREHAEPGSKLFEAVEARLDEFKTQLAQNLTGTFEVRLNITGDLAPKVLEIVEAHLKVFRAQFVKNIIVASARQTPPPPPRDPFSFSAIPSWMAVLIAISITIFNIKKSQFLRDDVQRFMAATRFSRQEAERMLKHARQSRDDLAQTLNQNRSRILSEVNELDQTFRRECQRHMAHVHTFFEEERQRIQHEIQRFLREEVQPFRTSINTRLTGQLGELQRELDDQEARIRSHVEALQATRLRIPDTDALEAEYENFQEDIRRAQDWTRDFLRRIDEESLSHEQLVDSVKHVEDLLVSIAARQKATEAAAEALQSRQDELETKTKTETLVPEETTQKEIDVKGKDEPPVLKTEEETAASVASADEQVVVGSPLAWRTMAAAASMPQDEWERERQVRRERVLRRETEQEDRRNVYKS</sequence>
<dbReference type="GeneID" id="25319382"/>